<accession>A0A438J4X9</accession>
<feature type="region of interest" description="Disordered" evidence="1">
    <location>
        <begin position="19"/>
        <end position="39"/>
    </location>
</feature>
<dbReference type="AlphaFoldDB" id="A0A438J4X9"/>
<gene>
    <name evidence="2" type="ORF">CK203_021744</name>
</gene>
<reference evidence="2 3" key="1">
    <citation type="journal article" date="2018" name="PLoS Genet.">
        <title>Population sequencing reveals clonal diversity and ancestral inbreeding in the grapevine cultivar Chardonnay.</title>
        <authorList>
            <person name="Roach M.J."/>
            <person name="Johnson D.L."/>
            <person name="Bohlmann J."/>
            <person name="van Vuuren H.J."/>
            <person name="Jones S.J."/>
            <person name="Pretorius I.S."/>
            <person name="Schmidt S.A."/>
            <person name="Borneman A.R."/>
        </authorList>
    </citation>
    <scope>NUCLEOTIDE SEQUENCE [LARGE SCALE GENOMIC DNA]</scope>
    <source>
        <strain evidence="3">cv. Chardonnay</strain>
        <tissue evidence="2">Leaf</tissue>
    </source>
</reference>
<evidence type="ECO:0000313" key="3">
    <source>
        <dbReference type="Proteomes" id="UP000288805"/>
    </source>
</evidence>
<dbReference type="EMBL" id="QGNW01000063">
    <property type="protein sequence ID" value="RVX04008.1"/>
    <property type="molecule type" value="Genomic_DNA"/>
</dbReference>
<evidence type="ECO:0000313" key="2">
    <source>
        <dbReference type="EMBL" id="RVX04008.1"/>
    </source>
</evidence>
<feature type="compositionally biased region" description="Basic and acidic residues" evidence="1">
    <location>
        <begin position="21"/>
        <end position="39"/>
    </location>
</feature>
<sequence>MHSGHLALWNELEQTMQLPREVSHQKPEPKAQVKEEDQRNPWEKVMKVMGKCQHHERIEKKAWKVPVEKAMMGGSDKAMEKEDSCKLERVVAGSVAQSQKWAIKVSFTDGDARKSSGKCGSRACTLHTIVYGGRLEFLNQSWVPPTRFEETTIWYNGIAAKWCPETNTFVFRGVKPPLRLRLGSAQKACQSVWLARFMGTGSQLEHEAFLSLWLSSFSRHLQGFKFVERSSCCFKQKRKLWEEKKIFLDFHFWHHFNLFKFGLGEVSSSRPSPKPIEFGEPIVARWHKIRGCNVGLALDTARASFQWRPYARAVDNWVSVVLIEKGRRMVLPTWGGNANLEWIKIFQVVFLNVMRVLKLPGAITLRWKPMVPLILRFFLQHKIPQNGEIPMMVEEMSRYKQGDSDDEDKMMAANCRVHHPQSAKVGAIRQQLVMKYLGVAAGGSEKAMEGENGSKGGSSALMEDRKETWKMPIGVISGTGTMNGASGEVMERAAKCRTGIAAIVGGSEKGVEDAIEIKEQVRRLVLVQLRYQDWNLKPGCASLRRWLLDSKQKDLATAFEKRTYQEGPFNPIATQKQLLLVHQPSLVLHKLI</sequence>
<evidence type="ECO:0000256" key="1">
    <source>
        <dbReference type="SAM" id="MobiDB-lite"/>
    </source>
</evidence>
<comment type="caution">
    <text evidence="2">The sequence shown here is derived from an EMBL/GenBank/DDBJ whole genome shotgun (WGS) entry which is preliminary data.</text>
</comment>
<dbReference type="Proteomes" id="UP000288805">
    <property type="component" value="Unassembled WGS sequence"/>
</dbReference>
<proteinExistence type="predicted"/>
<name>A0A438J4X9_VITVI</name>
<organism evidence="2 3">
    <name type="scientific">Vitis vinifera</name>
    <name type="common">Grape</name>
    <dbReference type="NCBI Taxonomy" id="29760"/>
    <lineage>
        <taxon>Eukaryota</taxon>
        <taxon>Viridiplantae</taxon>
        <taxon>Streptophyta</taxon>
        <taxon>Embryophyta</taxon>
        <taxon>Tracheophyta</taxon>
        <taxon>Spermatophyta</taxon>
        <taxon>Magnoliopsida</taxon>
        <taxon>eudicotyledons</taxon>
        <taxon>Gunneridae</taxon>
        <taxon>Pentapetalae</taxon>
        <taxon>rosids</taxon>
        <taxon>Vitales</taxon>
        <taxon>Vitaceae</taxon>
        <taxon>Viteae</taxon>
        <taxon>Vitis</taxon>
    </lineage>
</organism>
<protein>
    <submittedName>
        <fullName evidence="2">Uncharacterized protein</fullName>
    </submittedName>
</protein>